<gene>
    <name evidence="3" type="ORF">PsYK624_113890</name>
</gene>
<feature type="compositionally biased region" description="Polar residues" evidence="2">
    <location>
        <begin position="159"/>
        <end position="182"/>
    </location>
</feature>
<evidence type="ECO:0000256" key="2">
    <source>
        <dbReference type="SAM" id="MobiDB-lite"/>
    </source>
</evidence>
<feature type="compositionally biased region" description="Low complexity" evidence="2">
    <location>
        <begin position="323"/>
        <end position="338"/>
    </location>
</feature>
<feature type="region of interest" description="Disordered" evidence="2">
    <location>
        <begin position="767"/>
        <end position="790"/>
    </location>
</feature>
<feature type="compositionally biased region" description="Low complexity" evidence="2">
    <location>
        <begin position="602"/>
        <end position="620"/>
    </location>
</feature>
<evidence type="ECO:0000256" key="1">
    <source>
        <dbReference type="SAM" id="Coils"/>
    </source>
</evidence>
<evidence type="ECO:0000313" key="4">
    <source>
        <dbReference type="Proteomes" id="UP000703269"/>
    </source>
</evidence>
<dbReference type="OrthoDB" id="10658508at2759"/>
<protein>
    <recommendedName>
        <fullName evidence="5">C3H1-type domain-containing protein</fullName>
    </recommendedName>
</protein>
<feature type="compositionally biased region" description="Basic and acidic residues" evidence="2">
    <location>
        <begin position="418"/>
        <end position="443"/>
    </location>
</feature>
<feature type="compositionally biased region" description="Low complexity" evidence="2">
    <location>
        <begin position="106"/>
        <end position="119"/>
    </location>
</feature>
<accession>A0A9P3GFT0</accession>
<feature type="compositionally biased region" description="Low complexity" evidence="2">
    <location>
        <begin position="202"/>
        <end position="220"/>
    </location>
</feature>
<feature type="compositionally biased region" description="Gly residues" evidence="2">
    <location>
        <begin position="240"/>
        <end position="291"/>
    </location>
</feature>
<evidence type="ECO:0008006" key="5">
    <source>
        <dbReference type="Google" id="ProtNLM"/>
    </source>
</evidence>
<feature type="region of interest" description="Disordered" evidence="2">
    <location>
        <begin position="35"/>
        <end position="474"/>
    </location>
</feature>
<dbReference type="AlphaFoldDB" id="A0A9P3GFT0"/>
<feature type="coiled-coil region" evidence="1">
    <location>
        <begin position="519"/>
        <end position="546"/>
    </location>
</feature>
<comment type="caution">
    <text evidence="3">The sequence shown here is derived from an EMBL/GenBank/DDBJ whole genome shotgun (WGS) entry which is preliminary data.</text>
</comment>
<feature type="region of interest" description="Disordered" evidence="2">
    <location>
        <begin position="594"/>
        <end position="621"/>
    </location>
</feature>
<reference evidence="3 4" key="1">
    <citation type="submission" date="2021-08" db="EMBL/GenBank/DDBJ databases">
        <title>Draft Genome Sequence of Phanerochaete sordida strain YK-624.</title>
        <authorList>
            <person name="Mori T."/>
            <person name="Dohra H."/>
            <person name="Suzuki T."/>
            <person name="Kawagishi H."/>
            <person name="Hirai H."/>
        </authorList>
    </citation>
    <scope>NUCLEOTIDE SEQUENCE [LARGE SCALE GENOMIC DNA]</scope>
    <source>
        <strain evidence="3 4">YK-624</strain>
    </source>
</reference>
<keyword evidence="1" id="KW-0175">Coiled coil</keyword>
<feature type="compositionally biased region" description="Low complexity" evidence="2">
    <location>
        <begin position="230"/>
        <end position="239"/>
    </location>
</feature>
<feature type="compositionally biased region" description="Polar residues" evidence="2">
    <location>
        <begin position="87"/>
        <end position="97"/>
    </location>
</feature>
<feature type="compositionally biased region" description="Basic and acidic residues" evidence="2">
    <location>
        <begin position="60"/>
        <end position="84"/>
    </location>
</feature>
<organism evidence="3 4">
    <name type="scientific">Phanerochaete sordida</name>
    <dbReference type="NCBI Taxonomy" id="48140"/>
    <lineage>
        <taxon>Eukaryota</taxon>
        <taxon>Fungi</taxon>
        <taxon>Dikarya</taxon>
        <taxon>Basidiomycota</taxon>
        <taxon>Agaricomycotina</taxon>
        <taxon>Agaricomycetes</taxon>
        <taxon>Polyporales</taxon>
        <taxon>Phanerochaetaceae</taxon>
        <taxon>Phanerochaete</taxon>
    </lineage>
</organism>
<dbReference type="EMBL" id="BPQB01000046">
    <property type="protein sequence ID" value="GJE95208.1"/>
    <property type="molecule type" value="Genomic_DNA"/>
</dbReference>
<feature type="compositionally biased region" description="Polar residues" evidence="2">
    <location>
        <begin position="292"/>
        <end position="305"/>
    </location>
</feature>
<proteinExistence type="predicted"/>
<keyword evidence="4" id="KW-1185">Reference proteome</keyword>
<feature type="compositionally biased region" description="Pro residues" evidence="2">
    <location>
        <begin position="772"/>
        <end position="789"/>
    </location>
</feature>
<evidence type="ECO:0000313" key="3">
    <source>
        <dbReference type="EMBL" id="GJE95208.1"/>
    </source>
</evidence>
<name>A0A9P3GFT0_9APHY</name>
<feature type="compositionally biased region" description="Basic and acidic residues" evidence="2">
    <location>
        <begin position="340"/>
        <end position="353"/>
    </location>
</feature>
<dbReference type="Proteomes" id="UP000703269">
    <property type="component" value="Unassembled WGS sequence"/>
</dbReference>
<sequence>MPLVQCMWYNPDGSQRGRGCFRFQAGDCQFVHPSSPEWNRAAPSRNNPPPKFDGASGFRGRRESGDISSRGRDSGWSRAQDRRASAPTWNTSNSGAQDSGAGAGWGTNANASSSSAWNAPRNVSAPSENPFKSAFACASPPREDAPAPSWGASGWGKTVETTSGWGSSITADADTATSSSIWGKSIDEANGWGMTAADNDTSKSSDASGKAADSADGWGATAAEASTPKSSGTWGSTANSGGGGRGNTADGTGGMGTTSNPGGGGDSRGAMSGGGGGGRGATNNSGGGGSGLDTNATITAEQSGWGSLAPAQAAPGSPNGAGSTAVVASNSAVLNVANEPSHDDEPVMGHDWDMGSTAKPDAGSAWSSNEHAEGDAGPSWSSSTSSARVDNPPVESQSSKPAVDADWTMADATPRLQAADKEKWAARDTGKAQEPRGRPESLKARSRTSSRRTSPAGFVRSARPRSVSPELPDGPLKAVKTLSNAVRFYVEWSEARDAYARCKRMRESPQYFRVAPLALDKLKREMRRCREECAEVELRRDEALRSLQLLWAKSGPAGRTEMTEGGEAANPLVAEFKLYAAEINTWLEQMRPLVDSQRPQDASDSTTRDAQASTSAARSRAPVDAQLLGSLQDAMDRIERMDTKVRELEDYQEGLRHGAQDAFDRVETVSGPFPALPLERLLPPEVLQRHEGDIASMQGVLAGLRTEVADQAQRKGATRLDLQRLRTEQEQLRLKLYELEESDNVVRGEMDKMSRGLSEAKAALATLQGQPHAPPAPTPAPPPPAPGPVFTPEQIVAALLPDLRRLSREDVDASLQHLRAGFENAVRDQSDQLCDQVLQLLRPVLATVHLIKKNVGLAGGPLGAGDSLDQTQPFSME</sequence>